<proteinExistence type="predicted"/>
<dbReference type="OrthoDB" id="2183194at2"/>
<keyword evidence="4" id="KW-1185">Reference proteome</keyword>
<accession>W9GI31</accession>
<dbReference type="NCBIfam" id="TIGR01760">
    <property type="entry name" value="tape_meas_TP901"/>
    <property type="match status" value="1"/>
</dbReference>
<evidence type="ECO:0000259" key="2">
    <source>
        <dbReference type="Pfam" id="PF10145"/>
    </source>
</evidence>
<gene>
    <name evidence="3" type="ORF">N864_05820</name>
</gene>
<keyword evidence="1" id="KW-1188">Viral release from host cell</keyword>
<dbReference type="InterPro" id="IPR010090">
    <property type="entry name" value="Phage_tape_meas"/>
</dbReference>
<evidence type="ECO:0000256" key="1">
    <source>
        <dbReference type="ARBA" id="ARBA00022612"/>
    </source>
</evidence>
<dbReference type="Proteomes" id="UP000019494">
    <property type="component" value="Unassembled WGS sequence"/>
</dbReference>
<dbReference type="EMBL" id="AWQS01000180">
    <property type="protein sequence ID" value="EWT04827.1"/>
    <property type="molecule type" value="Genomic_DNA"/>
</dbReference>
<name>W9GI31_9MICO</name>
<dbReference type="PANTHER" id="PTHR37813:SF1">
    <property type="entry name" value="FELS-2 PROPHAGE PROTEIN"/>
    <property type="match status" value="1"/>
</dbReference>
<dbReference type="PATRIC" id="fig|584657.3.peg.3294"/>
<protein>
    <recommendedName>
        <fullName evidence="2">Phage tail tape measure protein domain-containing protein</fullName>
    </recommendedName>
</protein>
<evidence type="ECO:0000313" key="3">
    <source>
        <dbReference type="EMBL" id="EWT04827.1"/>
    </source>
</evidence>
<dbReference type="Pfam" id="PF10145">
    <property type="entry name" value="PhageMin_Tail"/>
    <property type="match status" value="1"/>
</dbReference>
<evidence type="ECO:0000313" key="4">
    <source>
        <dbReference type="Proteomes" id="UP000019494"/>
    </source>
</evidence>
<reference evidence="4" key="1">
    <citation type="submission" date="2013-08" db="EMBL/GenBank/DDBJ databases">
        <title>Intrasporangium oryzae NRRL B-24470.</title>
        <authorList>
            <person name="Liu H."/>
            <person name="Wang G."/>
        </authorList>
    </citation>
    <scope>NUCLEOTIDE SEQUENCE [LARGE SCALE GENOMIC DNA]</scope>
    <source>
        <strain evidence="4">Q5-1</strain>
    </source>
</reference>
<comment type="caution">
    <text evidence="3">The sequence shown here is derived from an EMBL/GenBank/DDBJ whole genome shotgun (WGS) entry which is preliminary data.</text>
</comment>
<dbReference type="RefSeq" id="WP_034719385.1">
    <property type="nucleotide sequence ID" value="NZ_AWQS01000180.1"/>
</dbReference>
<dbReference type="AlphaFoldDB" id="W9GI31"/>
<sequence>MVIRSVVVKYAADMTDLLKGLDDAAKANERLAASSNKTGDHVDQASKRTDKMAAAGLGVALAVGGAIAKFAEFDATMSQVAAATGATGAAVDSLRDAAVRAGADTQYSATEAAQGVTELAKAGVSTSDIIGGGLTGALNLAAAGQIDVADAAEIAATAMTQFQLKGDQVSHVADLLAAGANKAQGGVGDLGMALKQSGLVASQMGLSVEETTTALTMFASAGLIGSDAGTSFKTMLQRLAAPTDEAKAKMDELGITAYDANGQFIGLEAVAGKLTDGMARLDPATRNAAMATIFGSDAIRAANVLYTQGAQGVRTWSGEVNQSGYAMRQAATLTDNLKGDIERLGGSFETVLIKSGSGANDTLRMLTGTAENVVNAVGQIPGPVLLGAAAFTSLALVGPKVGRLAQTLVGPLRSGVGSFTAQMRLAQAAAIGYGPAVQGAATQSLTAAQKFRTAATAAAAASGGLKGAAGGLMGMLGGPWGMAMMGAVAGLTAYANAQANAEAAAKSFSATLDEQTGKLTAASYEDVLKRLQENINKTDWSKLEAAGVDFSAMTAAIAEGGPKLDAYRASFDKLRKAAESGALGSEAMMLPWQQLGNAIQAGARDADGGRLAFQQTKDTLDKIPGAAQGAADGIDGVGGSASGAVGPAGELAGAADGIQSSAKEAEQALKDLADAIMGLGGPALDQRAAERDFQAAIDDVTQSLNDERNALIDARLKKLGITEATKAQTQAAGKWADAQLKATDRLNADTEAGRRNESALDALVKKTQAKVVADFNAIASTKGTEEATKAGTAAMQKGRDEFIKAAVAAGKTKDEAKALADKLKLIPSQVPILVQQTGADAAAAKIDYAARTRYAQIIVTERIQRQISQTDMSTDRINRRSSAYGNIFKAYAAGGVESHVPQIASGDVVRIWNEPETGGESYIPHANDWRRPRAKAILAQTADILGMKVVPNAVGNMYGAGRPVAGVAPMVRVDSAVGIQEWRAVTAALSDLTARVSDLGERVEAGAARGTAAGLGYQAREIAMGVRL</sequence>
<organism evidence="3 4">
    <name type="scientific">Intrasporangium chromatireducens Q5-1</name>
    <dbReference type="NCBI Taxonomy" id="584657"/>
    <lineage>
        <taxon>Bacteria</taxon>
        <taxon>Bacillati</taxon>
        <taxon>Actinomycetota</taxon>
        <taxon>Actinomycetes</taxon>
        <taxon>Micrococcales</taxon>
        <taxon>Intrasporangiaceae</taxon>
        <taxon>Intrasporangium</taxon>
    </lineage>
</organism>
<dbReference type="PANTHER" id="PTHR37813">
    <property type="entry name" value="FELS-2 PROPHAGE PROTEIN"/>
    <property type="match status" value="1"/>
</dbReference>
<feature type="domain" description="Phage tail tape measure protein" evidence="2">
    <location>
        <begin position="95"/>
        <end position="295"/>
    </location>
</feature>